<keyword evidence="3 8" id="KW-0540">Nuclease</keyword>
<evidence type="ECO:0000256" key="5">
    <source>
        <dbReference type="ARBA" id="ARBA00022801"/>
    </source>
</evidence>
<dbReference type="GO" id="GO:0090729">
    <property type="term" value="F:toxin activity"/>
    <property type="evidence" value="ECO:0007669"/>
    <property type="project" value="UniProtKB-KW"/>
</dbReference>
<keyword evidence="8" id="KW-0800">Toxin</keyword>
<keyword evidence="5 8" id="KW-0378">Hydrolase</keyword>
<dbReference type="HAMAP" id="MF_00265">
    <property type="entry name" value="VapC_Nob1"/>
    <property type="match status" value="1"/>
</dbReference>
<accession>A0A7J5TYQ9</accession>
<comment type="caution">
    <text evidence="10">The sequence shown here is derived from an EMBL/GenBank/DDBJ whole genome shotgun (WGS) entry which is preliminary data.</text>
</comment>
<evidence type="ECO:0000256" key="4">
    <source>
        <dbReference type="ARBA" id="ARBA00022723"/>
    </source>
</evidence>
<dbReference type="EC" id="3.1.-.-" evidence="8"/>
<dbReference type="GO" id="GO:0016787">
    <property type="term" value="F:hydrolase activity"/>
    <property type="evidence" value="ECO:0007669"/>
    <property type="project" value="UniProtKB-KW"/>
</dbReference>
<evidence type="ECO:0000256" key="3">
    <source>
        <dbReference type="ARBA" id="ARBA00022722"/>
    </source>
</evidence>
<evidence type="ECO:0000256" key="6">
    <source>
        <dbReference type="ARBA" id="ARBA00022842"/>
    </source>
</evidence>
<evidence type="ECO:0000256" key="2">
    <source>
        <dbReference type="ARBA" id="ARBA00022649"/>
    </source>
</evidence>
<dbReference type="SUPFAM" id="SSF88723">
    <property type="entry name" value="PIN domain-like"/>
    <property type="match status" value="1"/>
</dbReference>
<dbReference type="Proteomes" id="UP000488299">
    <property type="component" value="Unassembled WGS sequence"/>
</dbReference>
<dbReference type="GO" id="GO:0004540">
    <property type="term" value="F:RNA nuclease activity"/>
    <property type="evidence" value="ECO:0007669"/>
    <property type="project" value="InterPro"/>
</dbReference>
<protein>
    <recommendedName>
        <fullName evidence="8">Ribonuclease VapC</fullName>
        <shortName evidence="8">RNase VapC</shortName>
        <ecNumber evidence="8">3.1.-.-</ecNumber>
    </recommendedName>
    <alternativeName>
        <fullName evidence="8">Toxin VapC</fullName>
    </alternativeName>
</protein>
<dbReference type="InterPro" id="IPR029060">
    <property type="entry name" value="PIN-like_dom_sf"/>
</dbReference>
<evidence type="ECO:0000313" key="11">
    <source>
        <dbReference type="Proteomes" id="UP000488299"/>
    </source>
</evidence>
<name>A0A7J5TYQ9_9BACT</name>
<feature type="binding site" evidence="8">
    <location>
        <position position="91"/>
    </location>
    <ligand>
        <name>Mg(2+)</name>
        <dbReference type="ChEBI" id="CHEBI:18420"/>
    </ligand>
</feature>
<feature type="binding site" evidence="8">
    <location>
        <position position="5"/>
    </location>
    <ligand>
        <name>Mg(2+)</name>
        <dbReference type="ChEBI" id="CHEBI:18420"/>
    </ligand>
</feature>
<dbReference type="EMBL" id="WELI01000005">
    <property type="protein sequence ID" value="KAB7730211.1"/>
    <property type="molecule type" value="Genomic_DNA"/>
</dbReference>
<proteinExistence type="inferred from homology"/>
<dbReference type="InterPro" id="IPR050556">
    <property type="entry name" value="Type_II_TA_system_RNase"/>
</dbReference>
<dbReference type="Gene3D" id="3.40.50.1010">
    <property type="entry name" value="5'-nuclease"/>
    <property type="match status" value="1"/>
</dbReference>
<evidence type="ECO:0000313" key="10">
    <source>
        <dbReference type="EMBL" id="KAB7730211.1"/>
    </source>
</evidence>
<comment type="function">
    <text evidence="8">Toxic component of a toxin-antitoxin (TA) system. An RNase.</text>
</comment>
<evidence type="ECO:0000256" key="7">
    <source>
        <dbReference type="ARBA" id="ARBA00038093"/>
    </source>
</evidence>
<comment type="similarity">
    <text evidence="7 8">Belongs to the PINc/VapC protein family.</text>
</comment>
<dbReference type="PANTHER" id="PTHR33653">
    <property type="entry name" value="RIBONUCLEASE VAPC2"/>
    <property type="match status" value="1"/>
</dbReference>
<keyword evidence="4 8" id="KW-0479">Metal-binding</keyword>
<evidence type="ECO:0000256" key="1">
    <source>
        <dbReference type="ARBA" id="ARBA00001946"/>
    </source>
</evidence>
<dbReference type="PANTHER" id="PTHR33653:SF1">
    <property type="entry name" value="RIBONUCLEASE VAPC2"/>
    <property type="match status" value="1"/>
</dbReference>
<keyword evidence="6 8" id="KW-0460">Magnesium</keyword>
<organism evidence="10 11">
    <name type="scientific">Rudanella paleaurantiibacter</name>
    <dbReference type="NCBI Taxonomy" id="2614655"/>
    <lineage>
        <taxon>Bacteria</taxon>
        <taxon>Pseudomonadati</taxon>
        <taxon>Bacteroidota</taxon>
        <taxon>Cytophagia</taxon>
        <taxon>Cytophagales</taxon>
        <taxon>Cytophagaceae</taxon>
        <taxon>Rudanella</taxon>
    </lineage>
</organism>
<evidence type="ECO:0000259" key="9">
    <source>
        <dbReference type="Pfam" id="PF01850"/>
    </source>
</evidence>
<keyword evidence="11" id="KW-1185">Reference proteome</keyword>
<keyword evidence="2 8" id="KW-1277">Toxin-antitoxin system</keyword>
<dbReference type="RefSeq" id="WP_152124810.1">
    <property type="nucleotide sequence ID" value="NZ_WELI01000005.1"/>
</dbReference>
<dbReference type="AlphaFoldDB" id="A0A7J5TYQ9"/>
<dbReference type="InterPro" id="IPR022907">
    <property type="entry name" value="VapC_family"/>
</dbReference>
<dbReference type="CDD" id="cd18741">
    <property type="entry name" value="PIN_VapC4-5_FitB-like"/>
    <property type="match status" value="1"/>
</dbReference>
<sequence length="126" mass="14181">MLLVDTNILIDYLRQKSEAIAFVNHFGKGNLALSPIVIMEVFQGVLNKADFNRTQKALNGFAVLDLDTSVAQLAMQLQQHYVLSHQLSIPDAFIAATALIYNIELRTYNLKDFRFIPGIRLSDQLS</sequence>
<evidence type="ECO:0000256" key="8">
    <source>
        <dbReference type="HAMAP-Rule" id="MF_00265"/>
    </source>
</evidence>
<feature type="domain" description="PIN" evidence="9">
    <location>
        <begin position="3"/>
        <end position="109"/>
    </location>
</feature>
<dbReference type="GO" id="GO:0000287">
    <property type="term" value="F:magnesium ion binding"/>
    <property type="evidence" value="ECO:0007669"/>
    <property type="project" value="UniProtKB-UniRule"/>
</dbReference>
<gene>
    <name evidence="8" type="primary">vapC</name>
    <name evidence="10" type="ORF">F5984_13640</name>
</gene>
<comment type="cofactor">
    <cofactor evidence="1 8">
        <name>Mg(2+)</name>
        <dbReference type="ChEBI" id="CHEBI:18420"/>
    </cofactor>
</comment>
<dbReference type="InterPro" id="IPR002716">
    <property type="entry name" value="PIN_dom"/>
</dbReference>
<reference evidence="10 11" key="1">
    <citation type="submission" date="2019-10" db="EMBL/GenBank/DDBJ databases">
        <title>Rudanella paleaurantiibacter sp. nov., isolated from sludge.</title>
        <authorList>
            <person name="Xu S.Q."/>
        </authorList>
    </citation>
    <scope>NUCLEOTIDE SEQUENCE [LARGE SCALE GENOMIC DNA]</scope>
    <source>
        <strain evidence="10 11">HX-22-17</strain>
    </source>
</reference>
<dbReference type="Pfam" id="PF01850">
    <property type="entry name" value="PIN"/>
    <property type="match status" value="1"/>
</dbReference>